<keyword evidence="3" id="KW-0001">2Fe-2S</keyword>
<dbReference type="PANTHER" id="PTHR10293">
    <property type="entry name" value="GLUTAREDOXIN FAMILY MEMBER"/>
    <property type="match status" value="1"/>
</dbReference>
<evidence type="ECO:0000256" key="3">
    <source>
        <dbReference type="ARBA" id="ARBA00022714"/>
    </source>
</evidence>
<evidence type="ECO:0000256" key="4">
    <source>
        <dbReference type="ARBA" id="ARBA00022723"/>
    </source>
</evidence>
<dbReference type="SUPFAM" id="SSF52833">
    <property type="entry name" value="Thioredoxin-like"/>
    <property type="match status" value="1"/>
</dbReference>
<dbReference type="FunFam" id="3.40.30.10:FF:000005">
    <property type="entry name" value="Glutaredoxin 5"/>
    <property type="match status" value="1"/>
</dbReference>
<keyword evidence="10" id="KW-1185">Reference proteome</keyword>
<dbReference type="InterPro" id="IPR036249">
    <property type="entry name" value="Thioredoxin-like_sf"/>
</dbReference>
<dbReference type="Pfam" id="PF00462">
    <property type="entry name" value="Glutaredoxin"/>
    <property type="match status" value="1"/>
</dbReference>
<dbReference type="CDD" id="cd03028">
    <property type="entry name" value="GRX_PICOT_like"/>
    <property type="match status" value="1"/>
</dbReference>
<evidence type="ECO:0000256" key="6">
    <source>
        <dbReference type="ARBA" id="ARBA00023014"/>
    </source>
</evidence>
<dbReference type="Proteomes" id="UP000775213">
    <property type="component" value="Unassembled WGS sequence"/>
</dbReference>
<dbReference type="InterPro" id="IPR004480">
    <property type="entry name" value="Monothiol_GRX-rel"/>
</dbReference>
<dbReference type="PANTHER" id="PTHR10293:SF16">
    <property type="entry name" value="GLUTAREDOXIN-RELATED PROTEIN 5, MITOCHONDRIAL"/>
    <property type="match status" value="1"/>
</dbReference>
<evidence type="ECO:0000256" key="1">
    <source>
        <dbReference type="ARBA" id="ARBA00002426"/>
    </source>
</evidence>
<accession>A0AAV7H8K2</accession>
<dbReference type="Gene3D" id="3.40.30.10">
    <property type="entry name" value="Glutaredoxin"/>
    <property type="match status" value="1"/>
</dbReference>
<dbReference type="GO" id="GO:0046872">
    <property type="term" value="F:metal ion binding"/>
    <property type="evidence" value="ECO:0007669"/>
    <property type="project" value="UniProtKB-KW"/>
</dbReference>
<organism evidence="9 10">
    <name type="scientific">Dendrobium chrysotoxum</name>
    <name type="common">Orchid</name>
    <dbReference type="NCBI Taxonomy" id="161865"/>
    <lineage>
        <taxon>Eukaryota</taxon>
        <taxon>Viridiplantae</taxon>
        <taxon>Streptophyta</taxon>
        <taxon>Embryophyta</taxon>
        <taxon>Tracheophyta</taxon>
        <taxon>Spermatophyta</taxon>
        <taxon>Magnoliopsida</taxon>
        <taxon>Liliopsida</taxon>
        <taxon>Asparagales</taxon>
        <taxon>Orchidaceae</taxon>
        <taxon>Epidendroideae</taxon>
        <taxon>Malaxideae</taxon>
        <taxon>Dendrobiinae</taxon>
        <taxon>Dendrobium</taxon>
    </lineage>
</organism>
<dbReference type="InterPro" id="IPR033658">
    <property type="entry name" value="GRX_PICOT-like"/>
</dbReference>
<comment type="similarity">
    <text evidence="2">Belongs to the glutaredoxin family. CGFS subfamily.</text>
</comment>
<keyword evidence="6" id="KW-0411">Iron-sulfur</keyword>
<evidence type="ECO:0000313" key="9">
    <source>
        <dbReference type="EMBL" id="KAH0463803.1"/>
    </source>
</evidence>
<evidence type="ECO:0000256" key="5">
    <source>
        <dbReference type="ARBA" id="ARBA00023004"/>
    </source>
</evidence>
<keyword evidence="5" id="KW-0408">Iron</keyword>
<evidence type="ECO:0000256" key="7">
    <source>
        <dbReference type="ARBA" id="ARBA00023284"/>
    </source>
</evidence>
<comment type="caution">
    <text evidence="9">The sequence shown here is derived from an EMBL/GenBank/DDBJ whole genome shotgun (WGS) entry which is preliminary data.</text>
</comment>
<dbReference type="PROSITE" id="PS51354">
    <property type="entry name" value="GLUTAREDOXIN_2"/>
    <property type="match status" value="1"/>
</dbReference>
<name>A0AAV7H8K2_DENCH</name>
<keyword evidence="4" id="KW-0479">Metal-binding</keyword>
<dbReference type="InterPro" id="IPR002109">
    <property type="entry name" value="Glutaredoxin"/>
</dbReference>
<dbReference type="GO" id="GO:0051537">
    <property type="term" value="F:2 iron, 2 sulfur cluster binding"/>
    <property type="evidence" value="ECO:0007669"/>
    <property type="project" value="UniProtKB-KW"/>
</dbReference>
<proteinExistence type="inferred from homology"/>
<sequence>MSVVCTSSSSSLSTLLLRRRSLPVGSEVTTFFLIGSNNGSSLVVKVVSMQLFGQSLKYSTKISGDSDTHEDFRSTNKLEGSGISVQDVVQQDVKINPVMIYMKGVPDAPRCGFSALAIKVLQQYRVPISSRNILEDPVLKEAVKAFSNWPTFPQIFVKGEFIGGSDIVLSMHQNGQLKELLSDIKGDNSKPSGE</sequence>
<reference evidence="9 10" key="1">
    <citation type="journal article" date="2021" name="Hortic Res">
        <title>Chromosome-scale assembly of the Dendrobium chrysotoxum genome enhances the understanding of orchid evolution.</title>
        <authorList>
            <person name="Zhang Y."/>
            <person name="Zhang G.Q."/>
            <person name="Zhang D."/>
            <person name="Liu X.D."/>
            <person name="Xu X.Y."/>
            <person name="Sun W.H."/>
            <person name="Yu X."/>
            <person name="Zhu X."/>
            <person name="Wang Z.W."/>
            <person name="Zhao X."/>
            <person name="Zhong W.Y."/>
            <person name="Chen H."/>
            <person name="Yin W.L."/>
            <person name="Huang T."/>
            <person name="Niu S.C."/>
            <person name="Liu Z.J."/>
        </authorList>
    </citation>
    <scope>NUCLEOTIDE SEQUENCE [LARGE SCALE GENOMIC DNA]</scope>
    <source>
        <strain evidence="9">Lindl</strain>
    </source>
</reference>
<dbReference type="NCBIfam" id="TIGR00365">
    <property type="entry name" value="Grx4 family monothiol glutaredoxin"/>
    <property type="match status" value="1"/>
</dbReference>
<keyword evidence="7" id="KW-0676">Redox-active center</keyword>
<evidence type="ECO:0000313" key="10">
    <source>
        <dbReference type="Proteomes" id="UP000775213"/>
    </source>
</evidence>
<dbReference type="AlphaFoldDB" id="A0AAV7H8K2"/>
<dbReference type="GO" id="GO:0005759">
    <property type="term" value="C:mitochondrial matrix"/>
    <property type="evidence" value="ECO:0007669"/>
    <property type="project" value="TreeGrafter"/>
</dbReference>
<protein>
    <recommendedName>
        <fullName evidence="8">Glutaredoxin domain-containing protein</fullName>
    </recommendedName>
</protein>
<evidence type="ECO:0000259" key="8">
    <source>
        <dbReference type="Pfam" id="PF00462"/>
    </source>
</evidence>
<evidence type="ECO:0000256" key="2">
    <source>
        <dbReference type="ARBA" id="ARBA00008983"/>
    </source>
</evidence>
<dbReference type="EMBL" id="JAGFBR010000007">
    <property type="protein sequence ID" value="KAH0463803.1"/>
    <property type="molecule type" value="Genomic_DNA"/>
</dbReference>
<feature type="domain" description="Glutaredoxin" evidence="8">
    <location>
        <begin position="98"/>
        <end position="162"/>
    </location>
</feature>
<gene>
    <name evidence="9" type="ORF">IEQ34_006589</name>
</gene>
<comment type="function">
    <text evidence="1">May only reduce GSH-thiol disulfides, but not protein disulfides.</text>
</comment>